<reference evidence="1 2" key="2">
    <citation type="submission" date="2009-03" db="EMBL/GenBank/DDBJ databases">
        <title>Draft genome sequence of Coprococcus comes (ATCC 27758).</title>
        <authorList>
            <person name="Sudarsanam P."/>
            <person name="Ley R."/>
            <person name="Guruge J."/>
            <person name="Turnbaugh P.J."/>
            <person name="Mahowald M."/>
            <person name="Liep D."/>
            <person name="Gordon J."/>
        </authorList>
    </citation>
    <scope>NUCLEOTIDE SEQUENCE [LARGE SCALE GENOMIC DNA]</scope>
    <source>
        <strain evidence="1 2">ATCC 27758</strain>
    </source>
</reference>
<dbReference type="HOGENOM" id="CLU_3198540_0_0_9"/>
<evidence type="ECO:0000313" key="2">
    <source>
        <dbReference type="Proteomes" id="UP000003793"/>
    </source>
</evidence>
<dbReference type="Proteomes" id="UP000003793">
    <property type="component" value="Unassembled WGS sequence"/>
</dbReference>
<organism evidence="1 2">
    <name type="scientific">Coprococcus comes ATCC 27758</name>
    <dbReference type="NCBI Taxonomy" id="470146"/>
    <lineage>
        <taxon>Bacteria</taxon>
        <taxon>Bacillati</taxon>
        <taxon>Bacillota</taxon>
        <taxon>Clostridia</taxon>
        <taxon>Lachnospirales</taxon>
        <taxon>Lachnospiraceae</taxon>
        <taxon>Coprococcus</taxon>
    </lineage>
</organism>
<name>C0B874_9FIRM</name>
<accession>C0B874</accession>
<sequence>MSVKVMFYKIKESQILWLKKSSKTKKQQERARKYFMFKMNQLRER</sequence>
<dbReference type="AlphaFoldDB" id="C0B874"/>
<evidence type="ECO:0000313" key="1">
    <source>
        <dbReference type="EMBL" id="EEG90611.1"/>
    </source>
</evidence>
<reference evidence="1 2" key="1">
    <citation type="submission" date="2009-02" db="EMBL/GenBank/DDBJ databases">
        <authorList>
            <person name="Fulton L."/>
            <person name="Clifton S."/>
            <person name="Fulton B."/>
            <person name="Xu J."/>
            <person name="Minx P."/>
            <person name="Pepin K.H."/>
            <person name="Johnson M."/>
            <person name="Bhonagiri V."/>
            <person name="Nash W.E."/>
            <person name="Mardis E.R."/>
            <person name="Wilson R.K."/>
        </authorList>
    </citation>
    <scope>NUCLEOTIDE SEQUENCE [LARGE SCALE GENOMIC DNA]</scope>
    <source>
        <strain evidence="1 2">ATCC 27758</strain>
    </source>
</reference>
<gene>
    <name evidence="1" type="ORF">COPCOM_01348</name>
</gene>
<comment type="caution">
    <text evidence="1">The sequence shown here is derived from an EMBL/GenBank/DDBJ whole genome shotgun (WGS) entry which is preliminary data.</text>
</comment>
<proteinExistence type="predicted"/>
<dbReference type="EMBL" id="ABVR01000038">
    <property type="protein sequence ID" value="EEG90611.1"/>
    <property type="molecule type" value="Genomic_DNA"/>
</dbReference>
<protein>
    <submittedName>
        <fullName evidence="1">Uncharacterized protein</fullName>
    </submittedName>
</protein>